<dbReference type="EMBL" id="FZTC01000015">
    <property type="protein sequence ID" value="SNU34120.1"/>
    <property type="molecule type" value="Genomic_DNA"/>
</dbReference>
<keyword evidence="1" id="KW-0812">Transmembrane</keyword>
<organism evidence="2 3">
    <name type="scientific">Klebsiella grimontii</name>
    <dbReference type="NCBI Taxonomy" id="2058152"/>
    <lineage>
        <taxon>Bacteria</taxon>
        <taxon>Pseudomonadati</taxon>
        <taxon>Pseudomonadota</taxon>
        <taxon>Gammaproteobacteria</taxon>
        <taxon>Enterobacterales</taxon>
        <taxon>Enterobacteriaceae</taxon>
        <taxon>Klebsiella/Raoultella group</taxon>
        <taxon>Klebsiella</taxon>
    </lineage>
</organism>
<proteinExistence type="predicted"/>
<reference evidence="3" key="1">
    <citation type="submission" date="2017-08" db="EMBL/GenBank/DDBJ databases">
        <authorList>
            <person name="Brisse S."/>
        </authorList>
    </citation>
    <scope>NUCLEOTIDE SEQUENCE [LARGE SCALE GENOMIC DNA]</scope>
    <source>
        <strain evidence="3">06D021</strain>
    </source>
</reference>
<evidence type="ECO:0000313" key="2">
    <source>
        <dbReference type="EMBL" id="SNU34120.1"/>
    </source>
</evidence>
<evidence type="ECO:0000256" key="1">
    <source>
        <dbReference type="SAM" id="Phobius"/>
    </source>
</evidence>
<evidence type="ECO:0000313" key="3">
    <source>
        <dbReference type="Proteomes" id="UP000220639"/>
    </source>
</evidence>
<gene>
    <name evidence="2" type="ORF">KOSB73_220239</name>
</gene>
<keyword evidence="1" id="KW-1133">Transmembrane helix</keyword>
<accession>A0A285AZM8</accession>
<name>A0A285AZM8_9ENTR</name>
<dbReference type="AlphaFoldDB" id="A0A285AZM8"/>
<dbReference type="Proteomes" id="UP000220639">
    <property type="component" value="Unassembled WGS sequence"/>
</dbReference>
<sequence length="88" mass="10302">MPPFPLNVSRFYRFHWAKTTKNWHSSDIFTQKYRLYWFGILKAPPELRYAMPQGQKTHKTMNLHALPLPLAVGDVMMAGIVLITTPMR</sequence>
<keyword evidence="1" id="KW-0472">Membrane</keyword>
<protein>
    <submittedName>
        <fullName evidence="2">Uncharacterized protein</fullName>
    </submittedName>
</protein>
<feature type="transmembrane region" description="Helical" evidence="1">
    <location>
        <begin position="66"/>
        <end position="85"/>
    </location>
</feature>